<dbReference type="PANTHER" id="PTHR24321">
    <property type="entry name" value="DEHYDROGENASES, SHORT CHAIN"/>
    <property type="match status" value="1"/>
</dbReference>
<keyword evidence="4" id="KW-1185">Reference proteome</keyword>
<dbReference type="PROSITE" id="PS00061">
    <property type="entry name" value="ADH_SHORT"/>
    <property type="match status" value="1"/>
</dbReference>
<dbReference type="PRINTS" id="PR00081">
    <property type="entry name" value="GDHRDH"/>
</dbReference>
<sequence length="242" mass="25179">MISLKGKVALVTGAASGLGAASALLLAKHGAQVVHADLKPRPEEGWHAIDVASEAAWQEFVSHIVAKFGRLDILVNAAGISLEGDTVLECTAETWQRTMAVNLDGTFLGCKHAIPALSAGGGGAIVNFGSVLSQVGDGNAAAYVASKGGVRLLTRSIALHCAKARNNVRCNLVCPGYIVTPMVEEWLKGLPAGARGDLEARHPMKRLGRPEEVAELVLYLVSDEATAVTGGEFNADGGFTAW</sequence>
<dbReference type="Gene3D" id="3.40.50.720">
    <property type="entry name" value="NAD(P)-binding Rossmann-like Domain"/>
    <property type="match status" value="1"/>
</dbReference>
<evidence type="ECO:0000256" key="1">
    <source>
        <dbReference type="ARBA" id="ARBA00006484"/>
    </source>
</evidence>
<dbReference type="InterPro" id="IPR036291">
    <property type="entry name" value="NAD(P)-bd_dom_sf"/>
</dbReference>
<reference evidence="4" key="1">
    <citation type="journal article" date="2019" name="Int. J. Syst. Evol. Microbiol.">
        <title>The Global Catalogue of Microorganisms (GCM) 10K type strain sequencing project: providing services to taxonomists for standard genome sequencing and annotation.</title>
        <authorList>
            <consortium name="The Broad Institute Genomics Platform"/>
            <consortium name="The Broad Institute Genome Sequencing Center for Infectious Disease"/>
            <person name="Wu L."/>
            <person name="Ma J."/>
        </authorList>
    </citation>
    <scope>NUCLEOTIDE SEQUENCE [LARGE SCALE GENOMIC DNA]</scope>
    <source>
        <strain evidence="4">KCTC 52165</strain>
    </source>
</reference>
<evidence type="ECO:0000313" key="3">
    <source>
        <dbReference type="EMBL" id="MFC3205912.1"/>
    </source>
</evidence>
<dbReference type="InterPro" id="IPR002347">
    <property type="entry name" value="SDR_fam"/>
</dbReference>
<organism evidence="3 4">
    <name type="scientific">Aquamicrobium soli</name>
    <dbReference type="NCBI Taxonomy" id="1811518"/>
    <lineage>
        <taxon>Bacteria</taxon>
        <taxon>Pseudomonadati</taxon>
        <taxon>Pseudomonadota</taxon>
        <taxon>Alphaproteobacteria</taxon>
        <taxon>Hyphomicrobiales</taxon>
        <taxon>Phyllobacteriaceae</taxon>
        <taxon>Aquamicrobium</taxon>
    </lineage>
</organism>
<comment type="similarity">
    <text evidence="1">Belongs to the short-chain dehydrogenases/reductases (SDR) family.</text>
</comment>
<dbReference type="Proteomes" id="UP001595583">
    <property type="component" value="Unassembled WGS sequence"/>
</dbReference>
<dbReference type="SUPFAM" id="SSF51735">
    <property type="entry name" value="NAD(P)-binding Rossmann-fold domains"/>
    <property type="match status" value="1"/>
</dbReference>
<dbReference type="PRINTS" id="PR00080">
    <property type="entry name" value="SDRFAMILY"/>
</dbReference>
<name>A0ABV7K8J9_9HYPH</name>
<dbReference type="InterPro" id="IPR020904">
    <property type="entry name" value="Sc_DH/Rdtase_CS"/>
</dbReference>
<dbReference type="Pfam" id="PF13561">
    <property type="entry name" value="adh_short_C2"/>
    <property type="match status" value="1"/>
</dbReference>
<dbReference type="EMBL" id="JBHRTK010000008">
    <property type="protein sequence ID" value="MFC3205912.1"/>
    <property type="molecule type" value="Genomic_DNA"/>
</dbReference>
<keyword evidence="2" id="KW-0560">Oxidoreductase</keyword>
<evidence type="ECO:0000256" key="2">
    <source>
        <dbReference type="ARBA" id="ARBA00023002"/>
    </source>
</evidence>
<evidence type="ECO:0000313" key="4">
    <source>
        <dbReference type="Proteomes" id="UP001595583"/>
    </source>
</evidence>
<proteinExistence type="inferred from homology"/>
<accession>A0ABV7K8J9</accession>
<dbReference type="RefSeq" id="WP_378219731.1">
    <property type="nucleotide sequence ID" value="NZ_JBHRTK010000008.1"/>
</dbReference>
<gene>
    <name evidence="3" type="ORF">ACFOHJ_06795</name>
</gene>
<dbReference type="PANTHER" id="PTHR24321:SF15">
    <property type="entry name" value="OXIDOREDUCTASE UCPA"/>
    <property type="match status" value="1"/>
</dbReference>
<comment type="caution">
    <text evidence="3">The sequence shown here is derived from an EMBL/GenBank/DDBJ whole genome shotgun (WGS) entry which is preliminary data.</text>
</comment>
<protein>
    <submittedName>
        <fullName evidence="3">SDR family oxidoreductase</fullName>
    </submittedName>
</protein>